<dbReference type="Gene3D" id="3.40.50.1390">
    <property type="entry name" value="Resolvase, N-terminal catalytic domain"/>
    <property type="match status" value="1"/>
</dbReference>
<reference evidence="2 3" key="1">
    <citation type="submission" date="2024-02" db="EMBL/GenBank/DDBJ databases">
        <title>Seven novel Bacillus-like species.</title>
        <authorList>
            <person name="Liu G."/>
        </authorList>
    </citation>
    <scope>NUCLEOTIDE SEQUENCE [LARGE SCALE GENOMIC DNA]</scope>
    <source>
        <strain evidence="2 3">FJAT-53654</strain>
    </source>
</reference>
<proteinExistence type="predicted"/>
<keyword evidence="3" id="KW-1185">Reference proteome</keyword>
<evidence type="ECO:0000259" key="1">
    <source>
        <dbReference type="PROSITE" id="PS51736"/>
    </source>
</evidence>
<protein>
    <submittedName>
        <fullName evidence="2">Recombinase family protein</fullName>
    </submittedName>
</protein>
<dbReference type="InterPro" id="IPR006119">
    <property type="entry name" value="Resolv_N"/>
</dbReference>
<accession>A0ABZ2MUM9</accession>
<feature type="domain" description="Resolvase/invertase-type recombinase catalytic" evidence="1">
    <location>
        <begin position="1"/>
        <end position="71"/>
    </location>
</feature>
<dbReference type="Proteomes" id="UP001368328">
    <property type="component" value="Chromosome"/>
</dbReference>
<dbReference type="Pfam" id="PF00239">
    <property type="entry name" value="Resolvase"/>
    <property type="match status" value="1"/>
</dbReference>
<evidence type="ECO:0000313" key="2">
    <source>
        <dbReference type="EMBL" id="WXB89005.1"/>
    </source>
</evidence>
<dbReference type="SUPFAM" id="SSF53041">
    <property type="entry name" value="Resolvase-like"/>
    <property type="match status" value="1"/>
</dbReference>
<evidence type="ECO:0000313" key="3">
    <source>
        <dbReference type="Proteomes" id="UP001368328"/>
    </source>
</evidence>
<organism evidence="2 3">
    <name type="scientific">Metabacillus rhizosphaerae</name>
    <dbReference type="NCBI Taxonomy" id="3117747"/>
    <lineage>
        <taxon>Bacteria</taxon>
        <taxon>Bacillati</taxon>
        <taxon>Bacillota</taxon>
        <taxon>Bacilli</taxon>
        <taxon>Bacillales</taxon>
        <taxon>Bacillaceae</taxon>
        <taxon>Metabacillus</taxon>
    </lineage>
</organism>
<dbReference type="RefSeq" id="WP_338787732.1">
    <property type="nucleotide sequence ID" value="NZ_CP147403.1"/>
</dbReference>
<gene>
    <name evidence="2" type="ORF">WCV66_01465</name>
</gene>
<dbReference type="EMBL" id="CP147403">
    <property type="protein sequence ID" value="WXB89005.1"/>
    <property type="molecule type" value="Genomic_DNA"/>
</dbReference>
<name>A0ABZ2MUM9_9BACI</name>
<sequence length="71" mass="8124">MYVDVESGTTDKRVSFKRMNDDAEKGKFDCILAKELSRIARNGELAYKIKRVLLSNNIHYITLDGAINSRM</sequence>
<dbReference type="InterPro" id="IPR036162">
    <property type="entry name" value="Resolvase-like_N_sf"/>
</dbReference>
<dbReference type="PROSITE" id="PS51736">
    <property type="entry name" value="RECOMBINASES_3"/>
    <property type="match status" value="1"/>
</dbReference>